<keyword evidence="2" id="KW-1185">Reference proteome</keyword>
<proteinExistence type="predicted"/>
<reference evidence="1 2" key="1">
    <citation type="journal article" date="2020" name="Nature">
        <title>Six reference-quality genomes reveal evolution of bat adaptations.</title>
        <authorList>
            <person name="Jebb D."/>
            <person name="Huang Z."/>
            <person name="Pippel M."/>
            <person name="Hughes G.M."/>
            <person name="Lavrichenko K."/>
            <person name="Devanna P."/>
            <person name="Winkler S."/>
            <person name="Jermiin L.S."/>
            <person name="Skirmuntt E.C."/>
            <person name="Katzourakis A."/>
            <person name="Burkitt-Gray L."/>
            <person name="Ray D.A."/>
            <person name="Sullivan K.A.M."/>
            <person name="Roscito J.G."/>
            <person name="Kirilenko B.M."/>
            <person name="Davalos L.M."/>
            <person name="Corthals A.P."/>
            <person name="Power M.L."/>
            <person name="Jones G."/>
            <person name="Ransome R.D."/>
            <person name="Dechmann D.K.N."/>
            <person name="Locatelli A.G."/>
            <person name="Puechmaille S.J."/>
            <person name="Fedrigo O."/>
            <person name="Jarvis E.D."/>
            <person name="Hiller M."/>
            <person name="Vernes S.C."/>
            <person name="Myers E.W."/>
            <person name="Teeling E.C."/>
        </authorList>
    </citation>
    <scope>NUCLEOTIDE SEQUENCE [LARGE SCALE GENOMIC DNA]</scope>
    <source>
        <strain evidence="1">MMyoMyo1</strain>
        <tissue evidence="1">Flight muscle</tissue>
    </source>
</reference>
<dbReference type="AlphaFoldDB" id="A0A7J7T6D2"/>
<gene>
    <name evidence="1" type="ORF">mMyoMyo1_009195</name>
</gene>
<name>A0A7J7T6D2_MYOMY</name>
<dbReference type="Proteomes" id="UP000527355">
    <property type="component" value="Unassembled WGS sequence"/>
</dbReference>
<accession>A0A7J7T6D2</accession>
<sequence>MKQKIPPRSDLCLLGLLSQSRAATFISNLLLATPPSIVVDKNPAELSFLSSIFQPLPHLFPFLVVSSSAVSTSHSSGDRTRDSLPGRPLWGHSCSFFKERIFILFSKGSETRQRVRTAVSEPLWDPVYLSPECFDVASAVASLPSGQPCALR</sequence>
<evidence type="ECO:0000313" key="2">
    <source>
        <dbReference type="Proteomes" id="UP000527355"/>
    </source>
</evidence>
<comment type="caution">
    <text evidence="1">The sequence shown here is derived from an EMBL/GenBank/DDBJ whole genome shotgun (WGS) entry which is preliminary data.</text>
</comment>
<organism evidence="1 2">
    <name type="scientific">Myotis myotis</name>
    <name type="common">Greater mouse-eared bat</name>
    <name type="synonym">Vespertilio myotis</name>
    <dbReference type="NCBI Taxonomy" id="51298"/>
    <lineage>
        <taxon>Eukaryota</taxon>
        <taxon>Metazoa</taxon>
        <taxon>Chordata</taxon>
        <taxon>Craniata</taxon>
        <taxon>Vertebrata</taxon>
        <taxon>Euteleostomi</taxon>
        <taxon>Mammalia</taxon>
        <taxon>Eutheria</taxon>
        <taxon>Laurasiatheria</taxon>
        <taxon>Chiroptera</taxon>
        <taxon>Yangochiroptera</taxon>
        <taxon>Vespertilionidae</taxon>
        <taxon>Myotis</taxon>
    </lineage>
</organism>
<evidence type="ECO:0000313" key="1">
    <source>
        <dbReference type="EMBL" id="KAF6296075.1"/>
    </source>
</evidence>
<protein>
    <submittedName>
        <fullName evidence="1">Uncharacterized protein</fullName>
    </submittedName>
</protein>
<dbReference type="EMBL" id="JABWUV010000017">
    <property type="protein sequence ID" value="KAF6296075.1"/>
    <property type="molecule type" value="Genomic_DNA"/>
</dbReference>